<feature type="domain" description="EGF-like" evidence="3">
    <location>
        <begin position="473"/>
        <end position="505"/>
    </location>
</feature>
<dbReference type="EMBL" id="DS232053">
    <property type="protein sequence ID" value="EDS33284.1"/>
    <property type="molecule type" value="Genomic_DNA"/>
</dbReference>
<dbReference type="InterPro" id="IPR053255">
    <property type="entry name" value="EGF-like_domain"/>
</dbReference>
<keyword evidence="6" id="KW-1185">Reference proteome</keyword>
<feature type="domain" description="EGF-like" evidence="3">
    <location>
        <begin position="507"/>
        <end position="548"/>
    </location>
</feature>
<organism>
    <name type="scientific">Culex quinquefasciatus</name>
    <name type="common">Southern house mosquito</name>
    <name type="synonym">Culex pungens</name>
    <dbReference type="NCBI Taxonomy" id="7176"/>
    <lineage>
        <taxon>Eukaryota</taxon>
        <taxon>Metazoa</taxon>
        <taxon>Ecdysozoa</taxon>
        <taxon>Arthropoda</taxon>
        <taxon>Hexapoda</taxon>
        <taxon>Insecta</taxon>
        <taxon>Pterygota</taxon>
        <taxon>Neoptera</taxon>
        <taxon>Endopterygota</taxon>
        <taxon>Diptera</taxon>
        <taxon>Nematocera</taxon>
        <taxon>Culicoidea</taxon>
        <taxon>Culicidae</taxon>
        <taxon>Culicinae</taxon>
        <taxon>Culicini</taxon>
        <taxon>Culex</taxon>
        <taxon>Culex</taxon>
    </lineage>
</organism>
<feature type="domain" description="EGF-like" evidence="3">
    <location>
        <begin position="565"/>
        <end position="596"/>
    </location>
</feature>
<feature type="domain" description="EGF-like" evidence="3">
    <location>
        <begin position="647"/>
        <end position="679"/>
    </location>
</feature>
<dbReference type="eggNOG" id="KOG1218">
    <property type="taxonomic scope" value="Eukaryota"/>
</dbReference>
<dbReference type="VEuPathDB" id="VectorBase:CPIJ009117"/>
<feature type="domain" description="EGF-like" evidence="3">
    <location>
        <begin position="306"/>
        <end position="336"/>
    </location>
</feature>
<feature type="domain" description="EGF-like" evidence="3">
    <location>
        <begin position="338"/>
        <end position="367"/>
    </location>
</feature>
<keyword evidence="1" id="KW-0812">Transmembrane</keyword>
<feature type="domain" description="EGF-like" evidence="3">
    <location>
        <begin position="113"/>
        <end position="144"/>
    </location>
</feature>
<dbReference type="EnsemblMetazoa" id="CPIJ009117-RA">
    <property type="protein sequence ID" value="CPIJ009117-PA"/>
    <property type="gene ID" value="CPIJ009117"/>
</dbReference>
<keyword evidence="1" id="KW-0472">Membrane</keyword>
<dbReference type="InParanoid" id="B0WRA0"/>
<evidence type="ECO:0000256" key="1">
    <source>
        <dbReference type="SAM" id="Phobius"/>
    </source>
</evidence>
<feature type="domain" description="EGF-like" evidence="3">
    <location>
        <begin position="598"/>
        <end position="631"/>
    </location>
</feature>
<evidence type="ECO:0000256" key="2">
    <source>
        <dbReference type="SAM" id="SignalP"/>
    </source>
</evidence>
<protein>
    <recommendedName>
        <fullName evidence="3">EGF-like domain-containing protein</fullName>
    </recommendedName>
</protein>
<feature type="domain" description="EGF-like" evidence="3">
    <location>
        <begin position="178"/>
        <end position="211"/>
    </location>
</feature>
<name>B0WRA0_CULQU</name>
<feature type="domain" description="EGF-like" evidence="3">
    <location>
        <begin position="440"/>
        <end position="471"/>
    </location>
</feature>
<evidence type="ECO:0000313" key="5">
    <source>
        <dbReference type="EnsemblMetazoa" id="CPIJ009117-PA"/>
    </source>
</evidence>
<feature type="transmembrane region" description="Helical" evidence="1">
    <location>
        <begin position="912"/>
        <end position="936"/>
    </location>
</feature>
<dbReference type="KEGG" id="cqu:CpipJ_CPIJ009117"/>
<dbReference type="OMA" id="ITGDCNE"/>
<evidence type="ECO:0000259" key="3">
    <source>
        <dbReference type="SMART" id="SM00181"/>
    </source>
</evidence>
<proteinExistence type="predicted"/>
<feature type="domain" description="EGF-like" evidence="3">
    <location>
        <begin position="213"/>
        <end position="244"/>
    </location>
</feature>
<feature type="domain" description="EGF-like" evidence="3">
    <location>
        <begin position="859"/>
        <end position="892"/>
    </location>
</feature>
<dbReference type="PANTHER" id="PTHR24047:SF29">
    <property type="entry name" value="EATER-RELATED"/>
    <property type="match status" value="1"/>
</dbReference>
<feature type="chain" id="PRO_5014566939" description="EGF-like domain-containing protein" evidence="2">
    <location>
        <begin position="23"/>
        <end position="1085"/>
    </location>
</feature>
<dbReference type="STRING" id="7176.B0WRA0"/>
<reference evidence="5" key="2">
    <citation type="submission" date="2020-05" db="UniProtKB">
        <authorList>
            <consortium name="EnsemblMetazoa"/>
        </authorList>
    </citation>
    <scope>IDENTIFICATION</scope>
    <source>
        <strain evidence="5">JHB</strain>
    </source>
</reference>
<dbReference type="Gene3D" id="2.10.25.10">
    <property type="entry name" value="Laminin"/>
    <property type="match status" value="14"/>
</dbReference>
<dbReference type="VEuPathDB" id="VectorBase:CQUJHB002442"/>
<feature type="domain" description="EGF-like" evidence="3">
    <location>
        <begin position="761"/>
        <end position="792"/>
    </location>
</feature>
<feature type="domain" description="EGF-like" evidence="3">
    <location>
        <begin position="270"/>
        <end position="304"/>
    </location>
</feature>
<dbReference type="HOGENOM" id="CLU_006346_0_0_1"/>
<feature type="domain" description="EGF-like" evidence="3">
    <location>
        <begin position="827"/>
        <end position="857"/>
    </location>
</feature>
<keyword evidence="2" id="KW-0732">Signal</keyword>
<feature type="domain" description="EGF-like" evidence="3">
    <location>
        <begin position="369"/>
        <end position="403"/>
    </location>
</feature>
<sequence length="1085" mass="118596">MLYLKIIAVGLCSVLVWDAVEAAETVCSTTTMLTVNEEEDEKEFEEQEEPKPIVVKPNTMVRSNPDQLQRDHCEAYDNRIKLVYVKKNAKNIAVAKGKCCQGYVRHKNRCVPVCTTPCENSKCTGPNFCTCNEGYERLSDFRCIPHCEGCDNGFCIRPGYCQCSTGYYHADNGSCLAECGNCREGYCVEPNVCQCREGYRLGGTEDEKVCEPICEQTCGNGRCTAPNVCTCEEGFVVNDVGGCEPEAPPTTTPEPCAEGYERGDGGCVPVCGEVCENGECSGPDQCECYAGFSNENSTSYHLCKPVCANGCGNGDCIAPGNCVCHKGYGKIADECIPLCEKCSLGHCVKPEVCQCDRGYELIDGDCVPICEEECKNAKCTGPNSCTCLPGYNYTDINSLFECLPVCEDDCDNGECVAPNTCECNPGFVKDEDVCVDPIDLCRAKCLNGFCDGSAKCNCNHGYIMNMIGLCEKTCPDGCVNGECIGGSCLCNENYRLSLANSSVCEPICGGGDDYDYDGGCQNGRCIEPNVCQCDEGFDFADGSRTRCQSLEEIRQERELQQRVKQCAKECNGECQQGYCQCPVGYVNPKDQDHRCEPLCEPQCIHGTCILPNRCECDQGYEFYNGSTYECFHRKEIKRFNTQLKQDLCEEKCNNGYCEEGDCLCNVGFRPRADDEYNCDPFCEKPCLNGICAGNNQCRCFEGYENYDDGSACRPSCEHECVNGRCVEPNKCKCNAGFVFVEGSASACESVEKSVADQKQKLCKAKCSNGLCMEGVCKCSEGFQIDPTKLTCEPICEHVCKNGFCSAPGECRCNAGYEHFEGYGCKPICEQDCENGFCGAPGKCECSHGYKREENRCVPNCGEAGCPNGICVAPDTCECFTGYKQSEDASSCQLIPEIIYKVDRNPLAYNRAYITYLVPLVVIAVLITSAIVVMIVLRNKRKDYHVGKLGKVRRSAADIADRRSTRTTDYNDYNLVVLFPTESKDNCVYFMPQPPAAAAGVTSLAKEEEEKFQDANMMTNAVEAATIAINRCVPLNIDQKPDCRDSSRSTSTACGACSSASVDSSVVGSVAVQEPAPSMYVRTNPS</sequence>
<feature type="domain" description="EGF-like" evidence="3">
    <location>
        <begin position="715"/>
        <end position="748"/>
    </location>
</feature>
<evidence type="ECO:0000313" key="4">
    <source>
        <dbReference type="EMBL" id="EDS33284.1"/>
    </source>
</evidence>
<keyword evidence="1" id="KW-1133">Transmembrane helix</keyword>
<feature type="signal peptide" evidence="2">
    <location>
        <begin position="1"/>
        <end position="22"/>
    </location>
</feature>
<dbReference type="SMART" id="SM00181">
    <property type="entry name" value="EGF"/>
    <property type="match status" value="21"/>
</dbReference>
<dbReference type="AlphaFoldDB" id="B0WRA0"/>
<gene>
    <name evidence="5" type="primary">6042081</name>
    <name evidence="4" type="ORF">CpipJ_CPIJ009117</name>
</gene>
<dbReference type="Proteomes" id="UP000002320">
    <property type="component" value="Unassembled WGS sequence"/>
</dbReference>
<feature type="domain" description="EGF-like" evidence="3">
    <location>
        <begin position="146"/>
        <end position="176"/>
    </location>
</feature>
<dbReference type="InterPro" id="IPR000742">
    <property type="entry name" value="EGF"/>
</dbReference>
<dbReference type="PANTHER" id="PTHR24047">
    <property type="entry name" value="FI01909P-RELATED"/>
    <property type="match status" value="1"/>
</dbReference>
<accession>B0WRA0</accession>
<feature type="domain" description="EGF-like" evidence="3">
    <location>
        <begin position="681"/>
        <end position="713"/>
    </location>
</feature>
<evidence type="ECO:0000313" key="6">
    <source>
        <dbReference type="Proteomes" id="UP000002320"/>
    </source>
</evidence>
<dbReference type="OrthoDB" id="409374at2759"/>
<feature type="domain" description="EGF-like" evidence="3">
    <location>
        <begin position="794"/>
        <end position="825"/>
    </location>
</feature>
<dbReference type="SUPFAM" id="SSF57184">
    <property type="entry name" value="Growth factor receptor domain"/>
    <property type="match status" value="1"/>
</dbReference>
<dbReference type="InterPro" id="IPR009030">
    <property type="entry name" value="Growth_fac_rcpt_cys_sf"/>
</dbReference>
<reference evidence="4" key="1">
    <citation type="submission" date="2007-03" db="EMBL/GenBank/DDBJ databases">
        <title>Annotation of Culex pipiens quinquefasciatus.</title>
        <authorList>
            <consortium name="The Broad Institute Genome Sequencing Platform"/>
            <person name="Atkinson P.W."/>
            <person name="Hemingway J."/>
            <person name="Christensen B.M."/>
            <person name="Higgs S."/>
            <person name="Kodira C."/>
            <person name="Hannick L."/>
            <person name="Megy K."/>
            <person name="O'Leary S."/>
            <person name="Pearson M."/>
            <person name="Haas B.J."/>
            <person name="Mauceli E."/>
            <person name="Wortman J.R."/>
            <person name="Lee N.H."/>
            <person name="Guigo R."/>
            <person name="Stanke M."/>
            <person name="Alvarado L."/>
            <person name="Amedeo P."/>
            <person name="Antoine C.H."/>
            <person name="Arensburger P."/>
            <person name="Bidwell S.L."/>
            <person name="Crawford M."/>
            <person name="Camaro F."/>
            <person name="Devon K."/>
            <person name="Engels R."/>
            <person name="Hammond M."/>
            <person name="Howarth C."/>
            <person name="Koehrsen M."/>
            <person name="Lawson D."/>
            <person name="Montgomery P."/>
            <person name="Nene V."/>
            <person name="Nusbaum C."/>
            <person name="Puiu D."/>
            <person name="Romero-Severson J."/>
            <person name="Severson D.W."/>
            <person name="Shumway M."/>
            <person name="Sisk P."/>
            <person name="Stolte C."/>
            <person name="Zeng Q."/>
            <person name="Eisenstadt E."/>
            <person name="Fraser-Liggett C."/>
            <person name="Strausberg R."/>
            <person name="Galagan J."/>
            <person name="Birren B."/>
            <person name="Collins F.H."/>
        </authorList>
    </citation>
    <scope>NUCLEOTIDE SEQUENCE [LARGE SCALE GENOMIC DNA]</scope>
    <source>
        <strain evidence="4">JHB</strain>
    </source>
</reference>
<feature type="domain" description="EGF-like" evidence="3">
    <location>
        <begin position="405"/>
        <end position="435"/>
    </location>
</feature>